<dbReference type="RefSeq" id="XP_047741427.1">
    <property type="nucleotide sequence ID" value="XM_047885471.1"/>
</dbReference>
<dbReference type="KEGG" id="hazt:108666965"/>
<feature type="region of interest" description="Disordered" evidence="3">
    <location>
        <begin position="804"/>
        <end position="844"/>
    </location>
</feature>
<dbReference type="InterPro" id="IPR044867">
    <property type="entry name" value="DEUBAD_dom"/>
</dbReference>
<feature type="region of interest" description="Disordered" evidence="3">
    <location>
        <begin position="425"/>
        <end position="454"/>
    </location>
</feature>
<evidence type="ECO:0000256" key="2">
    <source>
        <dbReference type="ARBA" id="ARBA00023242"/>
    </source>
</evidence>
<dbReference type="GO" id="GO:0031011">
    <property type="term" value="C:Ino80 complex"/>
    <property type="evidence" value="ECO:0007669"/>
    <property type="project" value="InterPro"/>
</dbReference>
<dbReference type="Pfam" id="PF25793">
    <property type="entry name" value="WHD_2nd_NFRKB"/>
    <property type="match status" value="1"/>
</dbReference>
<dbReference type="PANTHER" id="PTHR13052:SF3">
    <property type="entry name" value="NUCLEAR FACTOR RELATED TO KAPPA-B-BINDING PROTEIN"/>
    <property type="match status" value="1"/>
</dbReference>
<evidence type="ECO:0000256" key="3">
    <source>
        <dbReference type="SAM" id="MobiDB-lite"/>
    </source>
</evidence>
<dbReference type="GO" id="GO:0002020">
    <property type="term" value="F:protease binding"/>
    <property type="evidence" value="ECO:0007669"/>
    <property type="project" value="TreeGrafter"/>
</dbReference>
<evidence type="ECO:0000256" key="1">
    <source>
        <dbReference type="ARBA" id="ARBA00004123"/>
    </source>
</evidence>
<feature type="compositionally biased region" description="Basic and acidic residues" evidence="3">
    <location>
        <begin position="443"/>
        <end position="452"/>
    </location>
</feature>
<gene>
    <name evidence="6 7" type="primary">LOC108666965</name>
</gene>
<feature type="compositionally biased region" description="Basic residues" evidence="3">
    <location>
        <begin position="813"/>
        <end position="827"/>
    </location>
</feature>
<feature type="compositionally biased region" description="Basic and acidic residues" evidence="3">
    <location>
        <begin position="426"/>
        <end position="436"/>
    </location>
</feature>
<evidence type="ECO:0000313" key="6">
    <source>
        <dbReference type="RefSeq" id="XP_018009431.1"/>
    </source>
</evidence>
<organism evidence="5 6">
    <name type="scientific">Hyalella azteca</name>
    <name type="common">Amphipod</name>
    <dbReference type="NCBI Taxonomy" id="294128"/>
    <lineage>
        <taxon>Eukaryota</taxon>
        <taxon>Metazoa</taxon>
        <taxon>Ecdysozoa</taxon>
        <taxon>Arthropoda</taxon>
        <taxon>Crustacea</taxon>
        <taxon>Multicrustacea</taxon>
        <taxon>Malacostraca</taxon>
        <taxon>Eumalacostraca</taxon>
        <taxon>Peracarida</taxon>
        <taxon>Amphipoda</taxon>
        <taxon>Senticaudata</taxon>
        <taxon>Talitrida</taxon>
        <taxon>Talitroidea</taxon>
        <taxon>Hyalellidae</taxon>
        <taxon>Hyalella</taxon>
    </lineage>
</organism>
<accession>A0A8B7N6G1</accession>
<dbReference type="InterPro" id="IPR057748">
    <property type="entry name" value="NFRKB_WH_2"/>
</dbReference>
<dbReference type="GeneID" id="108666965"/>
<comment type="subcellular location">
    <subcellularLocation>
        <location evidence="1">Nucleus</location>
    </subcellularLocation>
</comment>
<dbReference type="Gene3D" id="1.10.10.2430">
    <property type="entry name" value="NFRKB winged helix-like domain"/>
    <property type="match status" value="1"/>
</dbReference>
<dbReference type="RefSeq" id="XP_018009431.1">
    <property type="nucleotide sequence ID" value="XM_018153942.2"/>
</dbReference>
<protein>
    <submittedName>
        <fullName evidence="6 7">Nuclear factor related to kappa-B-binding protein isoform X2</fullName>
    </submittedName>
</protein>
<dbReference type="PANTHER" id="PTHR13052">
    <property type="entry name" value="NFRKB-RELATED"/>
    <property type="match status" value="1"/>
</dbReference>
<evidence type="ECO:0000313" key="5">
    <source>
        <dbReference type="Proteomes" id="UP000694843"/>
    </source>
</evidence>
<dbReference type="InterPro" id="IPR025220">
    <property type="entry name" value="NFRKB_WH_1"/>
</dbReference>
<keyword evidence="2" id="KW-0539">Nucleus</keyword>
<dbReference type="PROSITE" id="PS51916">
    <property type="entry name" value="DEUBAD"/>
    <property type="match status" value="1"/>
</dbReference>
<dbReference type="CDD" id="cd21865">
    <property type="entry name" value="DEUBAD_NFRKB"/>
    <property type="match status" value="1"/>
</dbReference>
<dbReference type="Pfam" id="PF14465">
    <property type="entry name" value="WHD_1st_NFRKB"/>
    <property type="match status" value="1"/>
</dbReference>
<dbReference type="InterPro" id="IPR038106">
    <property type="entry name" value="NFRKB_winged_sf"/>
</dbReference>
<feature type="domain" description="DEUBAD" evidence="4">
    <location>
        <begin position="16"/>
        <end position="133"/>
    </location>
</feature>
<keyword evidence="5" id="KW-1185">Reference proteome</keyword>
<sequence>MELEVVEFGDVRLELPQDICWDYSLLAEIISPETWNNCLTEENREELMNYLPTFPENDLELKTHTLEMFFMDVNFRHGTPLRNFHRLLQSGYFNPNIAKQRKKREQINRKIWRHEHAEYLRCTLEATIVRRQQYIDLAKTLGPDCRPVRISQPSTSLMSINGYNSSAQASSICSTSSWKATLDQKTKKRYFRELLAAKSEAGLSAELSEDENYPEGGGAVLSKKQRRLLCSAEASLPQKLLPIRHTHSSGSFGRDLELAMTMQYNPLELTEANFDDLLTKYIYKKRTKRKNGEYCLWSDISGIRLNDIVWRTCESSKRLPAGVSVVRTDYKCSSKTKVKKERITHDTGSRSWSPITTLKTENLDDEDDEQNVLIDNDQDGDSLSAFSRYVSLGSGEVKNEASSTEGDFKGRKRLMKLGILPSIKKKVPEQSSKEKTVSNGAAVKDEPPDDRPVASQDSLFLNSRCGSEEMQVSVLPQTHACFFCLLRDIICQPNDQRLTRPQLECCVEAWQQSIVTSGNNWSSNTWHRHVSQLHPPMLWLQALPAAICFLAGFSPELQPPDFVPYIEYKETVQAYQWIGAGRDSDSKLQPLYQHWITNRSGWSDIWLPKGEDSAQGSVLREELLEEEAEEDEGEESIPLPRFPTNWVVQPSSEEEKNFFRAQEKIRYERPHKAFTYRVHGYEAVVGPVKGIYSQHSGPNKARGHSLLTSSRPAYVTILALVRDAVARLPNGEGTRAEICELLRESQYVAPLQSTAAEGALNSVVSGALDRLHYEQDPCVKYLANKKLWVYLHRNRDEKEFERMHHLHGPGTPRTKKLTVRRHGRPKTPSREGVKPPPNVALDPLNTSAKVEGVQVAMLPEDILVKRDVSNQALSGTVASNISSTILRNINSNNNKAALLSSINAVAGPQVSYTAGSVQHTLLSTGQSSLINSNNALPNSTNTGSSIYTGSAVAINSGSTFTVKGLLVKSTASSTPAVTLSSPALITTAAQNTMSIGAFVTATISGAPIFSLSTSTPSNTVLKVAGGSMRTIMASNLQTIQVSTASGIQTIRVALPSTALGKGNVISNVSESGGTVSNTPSKRLPQQLGQLIQTSTGTHFIATGGGRGSLNIAQLSQVTTPVKRTPGQSPAIVRLSSSVPALSGAATLHETASLPTTSTVVSMSIGPTASVGSPRVSVRSLGSSSANLPTVLSNLSSTPNRGDMTVRNLSHAASSTNTCTSPSATTVTVSGTTRFQSIAPQQLAGLKLVQGAAHLQPGIGQKLVVSGNKVLLQGGKVMQGNVQHLVTLQPQKQPLSVASSSSGVQSATFVPQSSSSAAQTGVHQQRLIVAPVTHSAAGNKQATRGVGNLISIGNKVILAAQNVSQGGQVIVSGDKLGQVLMNGEKITGQVLNIGGQQVLVTAQGGSNTGQLQQQIVLPASTLQGGQISIKGLQAFHTLKVMPSGGSVSTSTVRPQSQANLTATRVSKPMVARIVQQTPVRPSGAHQLAKILTKSTSKPGTDPSPPQMIPTYTSISTSTSKGLTPVQNVIKSNGKTVEQSTSISAAISIDQKVLASIISSNSSSFRNSPNSS</sequence>
<dbReference type="Proteomes" id="UP000694843">
    <property type="component" value="Unplaced"/>
</dbReference>
<name>A0A8B7N6G1_HYAAZ</name>
<evidence type="ECO:0000259" key="4">
    <source>
        <dbReference type="PROSITE" id="PS51916"/>
    </source>
</evidence>
<evidence type="ECO:0000313" key="7">
    <source>
        <dbReference type="RefSeq" id="XP_047741427.1"/>
    </source>
</evidence>
<reference evidence="6 7" key="1">
    <citation type="submission" date="2025-04" db="UniProtKB">
        <authorList>
            <consortium name="RefSeq"/>
        </authorList>
    </citation>
    <scope>IDENTIFICATION</scope>
    <source>
        <tissue evidence="6 7">Whole organism</tissue>
    </source>
</reference>
<proteinExistence type="predicted"/>
<dbReference type="OrthoDB" id="70874at2759"/>
<dbReference type="InterPro" id="IPR024867">
    <property type="entry name" value="NFRKB"/>
</dbReference>